<proteinExistence type="predicted"/>
<dbReference type="AlphaFoldDB" id="A0AAJ8LCN3"/>
<name>A0AAJ8LCN3_9TREE</name>
<dbReference type="RefSeq" id="XP_065822950.1">
    <property type="nucleotide sequence ID" value="XM_065966878.1"/>
</dbReference>
<feature type="region of interest" description="Disordered" evidence="1">
    <location>
        <begin position="332"/>
        <end position="360"/>
    </location>
</feature>
<dbReference type="KEGG" id="ksn:43586771"/>
<dbReference type="Proteomes" id="UP000322225">
    <property type="component" value="Chromosome 2"/>
</dbReference>
<evidence type="ECO:0000256" key="1">
    <source>
        <dbReference type="SAM" id="MobiDB-lite"/>
    </source>
</evidence>
<evidence type="ECO:0000313" key="4">
    <source>
        <dbReference type="Proteomes" id="UP000322225"/>
    </source>
</evidence>
<dbReference type="GeneID" id="43586771"/>
<reference evidence="3" key="1">
    <citation type="submission" date="2017-08" db="EMBL/GenBank/DDBJ databases">
        <authorList>
            <person name="Cuomo C."/>
            <person name="Billmyre B."/>
            <person name="Heitman J."/>
        </authorList>
    </citation>
    <scope>NUCLEOTIDE SEQUENCE</scope>
    <source>
        <strain evidence="3">CBS 12478</strain>
    </source>
</reference>
<organism evidence="3 4">
    <name type="scientific">Kwoniella shandongensis</name>
    <dbReference type="NCBI Taxonomy" id="1734106"/>
    <lineage>
        <taxon>Eukaryota</taxon>
        <taxon>Fungi</taxon>
        <taxon>Dikarya</taxon>
        <taxon>Basidiomycota</taxon>
        <taxon>Agaricomycotina</taxon>
        <taxon>Tremellomycetes</taxon>
        <taxon>Tremellales</taxon>
        <taxon>Cryptococcaceae</taxon>
        <taxon>Kwoniella</taxon>
    </lineage>
</organism>
<sequence>MAPLDLGCVGDAIQGAATTAINGAEGVASTAVDGAAGAATTAVKGAEGVATTVQGAVSTATSAVQGGLNDMNNAQGMLKWFEAVQNWITTIEGYWNEYKNLIIFIVCLIIAIYVICILYCCYHFVHDFCRCCCCYIKCTYHIERFCYRHCKSCINKHRQKHRHSNGDVDVEGGSHSCSQLCLKCIPSKTRKDLEKQHGDLSTGWFDPTYLARACGRYELPNDPVERSKWHWYGHEDTFIHRWVVSCLACLGTTMDKEKRIVKELRDAKNREKYWTKLYEGTENRVRRIGDDDWRDRVNEHWARGVGLADQLVKRMTAEEKKALKMAEQVLKRERERKTHVQSGPRTDADVEQTGEKGNYV</sequence>
<gene>
    <name evidence="3" type="ORF">CI109_101001</name>
</gene>
<evidence type="ECO:0000256" key="2">
    <source>
        <dbReference type="SAM" id="Phobius"/>
    </source>
</evidence>
<evidence type="ECO:0000313" key="3">
    <source>
        <dbReference type="EMBL" id="WWD16573.1"/>
    </source>
</evidence>
<feature type="transmembrane region" description="Helical" evidence="2">
    <location>
        <begin position="101"/>
        <end position="125"/>
    </location>
</feature>
<accession>A0AAJ8LCN3</accession>
<dbReference type="EMBL" id="CP144052">
    <property type="protein sequence ID" value="WWD16573.1"/>
    <property type="molecule type" value="Genomic_DNA"/>
</dbReference>
<protein>
    <submittedName>
        <fullName evidence="3">Uncharacterized protein</fullName>
    </submittedName>
</protein>
<reference evidence="3" key="2">
    <citation type="submission" date="2024-01" db="EMBL/GenBank/DDBJ databases">
        <title>Comparative genomics of Cryptococcus and Kwoniella reveals pathogenesis evolution and contrasting modes of karyotype evolution via chromosome fusion or intercentromeric recombination.</title>
        <authorList>
            <person name="Coelho M.A."/>
            <person name="David-Palma M."/>
            <person name="Shea T."/>
            <person name="Bowers K."/>
            <person name="McGinley-Smith S."/>
            <person name="Mohammad A.W."/>
            <person name="Gnirke A."/>
            <person name="Yurkov A.M."/>
            <person name="Nowrousian M."/>
            <person name="Sun S."/>
            <person name="Cuomo C.A."/>
            <person name="Heitman J."/>
        </authorList>
    </citation>
    <scope>NUCLEOTIDE SEQUENCE</scope>
    <source>
        <strain evidence="3">CBS 12478</strain>
    </source>
</reference>
<keyword evidence="4" id="KW-1185">Reference proteome</keyword>
<keyword evidence="2" id="KW-1133">Transmembrane helix</keyword>
<keyword evidence="2" id="KW-0812">Transmembrane</keyword>
<keyword evidence="2" id="KW-0472">Membrane</keyword>